<keyword evidence="3" id="KW-1185">Reference proteome</keyword>
<feature type="domain" description="AbiEi antitoxin N-terminal" evidence="1">
    <location>
        <begin position="6"/>
        <end position="52"/>
    </location>
</feature>
<dbReference type="AlphaFoldDB" id="A0A3N1XW54"/>
<dbReference type="Proteomes" id="UP000273083">
    <property type="component" value="Unassembled WGS sequence"/>
</dbReference>
<gene>
    <name evidence="2" type="ORF">EDD66_103102</name>
</gene>
<evidence type="ECO:0000259" key="1">
    <source>
        <dbReference type="Pfam" id="PF13338"/>
    </source>
</evidence>
<dbReference type="InterPro" id="IPR025159">
    <property type="entry name" value="AbiEi_N"/>
</dbReference>
<sequence>MDYENIIIELLQNHNGIVRTKDIEGAGIPRQYIPNFIQEGILTRKAQGVYLAPDTFIDQMYCIGIRSPQIVFSNETALYIHKLTDIEPPIYSVTVPRGYATNRLRKSGIDVSTVKQELYPIGIINGKTKYGRDIQVYDSERTICDIIKNRNKMDKDMFYIALKKYAVSKDRNLKLLFEYSKQLGMSNQVLQYLEGFLV</sequence>
<reference evidence="2 3" key="1">
    <citation type="submission" date="2018-11" db="EMBL/GenBank/DDBJ databases">
        <title>Genomic Encyclopedia of Type Strains, Phase IV (KMG-IV): sequencing the most valuable type-strain genomes for metagenomic binning, comparative biology and taxonomic classification.</title>
        <authorList>
            <person name="Goeker M."/>
        </authorList>
    </citation>
    <scope>NUCLEOTIDE SEQUENCE [LARGE SCALE GENOMIC DNA]</scope>
    <source>
        <strain evidence="2 3">DSM 26537</strain>
    </source>
</reference>
<proteinExistence type="predicted"/>
<dbReference type="OrthoDB" id="9801429at2"/>
<dbReference type="RefSeq" id="WP_123608624.1">
    <property type="nucleotide sequence ID" value="NZ_RJVG01000003.1"/>
</dbReference>
<evidence type="ECO:0000313" key="2">
    <source>
        <dbReference type="EMBL" id="ROR29167.1"/>
    </source>
</evidence>
<accession>A0A3N1XW54</accession>
<dbReference type="EMBL" id="RJVG01000003">
    <property type="protein sequence ID" value="ROR29167.1"/>
    <property type="molecule type" value="Genomic_DNA"/>
</dbReference>
<protein>
    <submittedName>
        <fullName evidence="2">Putative AbiEi antitoxin of type IV toxin-antitoxin system</fullName>
    </submittedName>
</protein>
<evidence type="ECO:0000313" key="3">
    <source>
        <dbReference type="Proteomes" id="UP000273083"/>
    </source>
</evidence>
<organism evidence="2 3">
    <name type="scientific">Mobilisporobacter senegalensis</name>
    <dbReference type="NCBI Taxonomy" id="1329262"/>
    <lineage>
        <taxon>Bacteria</taxon>
        <taxon>Bacillati</taxon>
        <taxon>Bacillota</taxon>
        <taxon>Clostridia</taxon>
        <taxon>Lachnospirales</taxon>
        <taxon>Lachnospiraceae</taxon>
        <taxon>Mobilisporobacter</taxon>
    </lineage>
</organism>
<dbReference type="Pfam" id="PF13338">
    <property type="entry name" value="AbiEi_4"/>
    <property type="match status" value="1"/>
</dbReference>
<name>A0A3N1XW54_9FIRM</name>
<comment type="caution">
    <text evidence="2">The sequence shown here is derived from an EMBL/GenBank/DDBJ whole genome shotgun (WGS) entry which is preliminary data.</text>
</comment>